<reference evidence="1 2" key="1">
    <citation type="submission" date="2024-09" db="EMBL/GenBank/DDBJ databases">
        <authorList>
            <person name="Sun Q."/>
            <person name="Mori K."/>
        </authorList>
    </citation>
    <scope>NUCLEOTIDE SEQUENCE [LARGE SCALE GENOMIC DNA]</scope>
    <source>
        <strain evidence="1 2">JCM 3143</strain>
    </source>
</reference>
<accession>A0ABV5RTI0</accession>
<organism evidence="1 2">
    <name type="scientific">Nonomuraea helvata</name>
    <dbReference type="NCBI Taxonomy" id="37484"/>
    <lineage>
        <taxon>Bacteria</taxon>
        <taxon>Bacillati</taxon>
        <taxon>Actinomycetota</taxon>
        <taxon>Actinomycetes</taxon>
        <taxon>Streptosporangiales</taxon>
        <taxon>Streptosporangiaceae</taxon>
        <taxon>Nonomuraea</taxon>
    </lineage>
</organism>
<comment type="caution">
    <text evidence="1">The sequence shown here is derived from an EMBL/GenBank/DDBJ whole genome shotgun (WGS) entry which is preliminary data.</text>
</comment>
<keyword evidence="2" id="KW-1185">Reference proteome</keyword>
<evidence type="ECO:0008006" key="3">
    <source>
        <dbReference type="Google" id="ProtNLM"/>
    </source>
</evidence>
<evidence type="ECO:0000313" key="1">
    <source>
        <dbReference type="EMBL" id="MFB9622741.1"/>
    </source>
</evidence>
<dbReference type="Gene3D" id="3.90.180.10">
    <property type="entry name" value="Medium-chain alcohol dehydrogenases, catalytic domain"/>
    <property type="match status" value="1"/>
</dbReference>
<dbReference type="Gene3D" id="3.40.50.720">
    <property type="entry name" value="NAD(P)-binding Rossmann-like Domain"/>
    <property type="match status" value="1"/>
</dbReference>
<dbReference type="RefSeq" id="WP_344987547.1">
    <property type="nucleotide sequence ID" value="NZ_BAAAXV010000001.1"/>
</dbReference>
<dbReference type="EMBL" id="JBHMBW010000003">
    <property type="protein sequence ID" value="MFB9622741.1"/>
    <property type="molecule type" value="Genomic_DNA"/>
</dbReference>
<evidence type="ECO:0000313" key="2">
    <source>
        <dbReference type="Proteomes" id="UP001589532"/>
    </source>
</evidence>
<protein>
    <recommendedName>
        <fullName evidence="3">Alcohol dehydrogenase</fullName>
    </recommendedName>
</protein>
<gene>
    <name evidence="1" type="ORF">ACFFSA_06590</name>
</gene>
<proteinExistence type="predicted"/>
<name>A0ABV5RTI0_9ACTN</name>
<dbReference type="Proteomes" id="UP001589532">
    <property type="component" value="Unassembled WGS sequence"/>
</dbReference>
<sequence>MHGHPSGTALDVEETLRFAALTGVRPMIETSPLDEVEAAYDRMLSGDARALLGKIS</sequence>